<evidence type="ECO:0000256" key="1">
    <source>
        <dbReference type="SAM" id="SignalP"/>
    </source>
</evidence>
<organism evidence="2 3">
    <name type="scientific">Ferrimonas sediminum</name>
    <dbReference type="NCBI Taxonomy" id="718193"/>
    <lineage>
        <taxon>Bacteria</taxon>
        <taxon>Pseudomonadati</taxon>
        <taxon>Pseudomonadota</taxon>
        <taxon>Gammaproteobacteria</taxon>
        <taxon>Alteromonadales</taxon>
        <taxon>Ferrimonadaceae</taxon>
        <taxon>Ferrimonas</taxon>
    </lineage>
</organism>
<accession>A0A1G8VYC3</accession>
<proteinExistence type="predicted"/>
<dbReference type="EMBL" id="FNEM01000012">
    <property type="protein sequence ID" value="SDJ70495.1"/>
    <property type="molecule type" value="Genomic_DNA"/>
</dbReference>
<dbReference type="AlphaFoldDB" id="A0A1G8VYC3"/>
<keyword evidence="3" id="KW-1185">Reference proteome</keyword>
<dbReference type="OrthoDB" id="178023at2"/>
<dbReference type="Proteomes" id="UP000199527">
    <property type="component" value="Unassembled WGS sequence"/>
</dbReference>
<evidence type="ECO:0000313" key="2">
    <source>
        <dbReference type="EMBL" id="SDJ70495.1"/>
    </source>
</evidence>
<dbReference type="Pfam" id="PF07044">
    <property type="entry name" value="DUF1329"/>
    <property type="match status" value="1"/>
</dbReference>
<sequence length="454" mass="50774">MKKFSIIAAALAVSCSFGVAAKVTPEQAKALGSTLTPVGAEKAGNADGSIPAWDGGITQAPADYQSGQFHTDPYAGDAMLYSITAANVDQHKALLTPGIIKMFEMYPDTFKMDVYPTHRSASYPQFIYDASVANATTAELVAGGNGLKNAAIGVPFPMPTNGLEAIWNHILRYRGTDAHILRGQAAPTAGGSYTLVKTDEKIKFLYSRQDANAVALEKDNLLFYFKQVVTSPARLAGTALLVHETMDQEKEPRKAWTYNTGQRRVRRAPNVAFDTPGTASDGMRTTDDFDMYNGSPSRYNWTLKGKKELLIPYNNYKLHGADIKYKQILKPGHINMDLVRWEKHRVWEVEATLKDGISHLYKTRTFYLDEDSWQVSLVDLYDKRDELYRVGMAHAVNYYDLPTVWTTLEVFYDLSSRRYLAMGLDNEDGVASFEEEFSVKKEFTTNSLRRSGRR</sequence>
<dbReference type="CDD" id="cd16329">
    <property type="entry name" value="LolA_like"/>
    <property type="match status" value="1"/>
</dbReference>
<evidence type="ECO:0008006" key="4">
    <source>
        <dbReference type="Google" id="ProtNLM"/>
    </source>
</evidence>
<keyword evidence="1" id="KW-0732">Signal</keyword>
<gene>
    <name evidence="2" type="ORF">SAMN04488540_11217</name>
</gene>
<feature type="chain" id="PRO_5011793065" description="Outer membrane lipoprotein-sorting protein" evidence="1">
    <location>
        <begin position="22"/>
        <end position="454"/>
    </location>
</feature>
<evidence type="ECO:0000313" key="3">
    <source>
        <dbReference type="Proteomes" id="UP000199527"/>
    </source>
</evidence>
<dbReference type="InterPro" id="IPR010752">
    <property type="entry name" value="DUF1329"/>
</dbReference>
<dbReference type="RefSeq" id="WP_090366175.1">
    <property type="nucleotide sequence ID" value="NZ_FNEM01000012.1"/>
</dbReference>
<protein>
    <recommendedName>
        <fullName evidence="4">Outer membrane lipoprotein-sorting protein</fullName>
    </recommendedName>
</protein>
<feature type="signal peptide" evidence="1">
    <location>
        <begin position="1"/>
        <end position="21"/>
    </location>
</feature>
<dbReference type="Gene3D" id="2.50.20.10">
    <property type="entry name" value="Lipoprotein localisation LolA/LolB/LppX"/>
    <property type="match status" value="1"/>
</dbReference>
<name>A0A1G8VYC3_9GAMM</name>
<dbReference type="PROSITE" id="PS51257">
    <property type="entry name" value="PROKAR_LIPOPROTEIN"/>
    <property type="match status" value="1"/>
</dbReference>
<reference evidence="3" key="1">
    <citation type="submission" date="2016-10" db="EMBL/GenBank/DDBJ databases">
        <authorList>
            <person name="Varghese N."/>
            <person name="Submissions S."/>
        </authorList>
    </citation>
    <scope>NUCLEOTIDE SEQUENCE [LARGE SCALE GENOMIC DNA]</scope>
    <source>
        <strain evidence="3">DSM 23317</strain>
    </source>
</reference>